<dbReference type="EMBL" id="BAABJM010000013">
    <property type="protein sequence ID" value="GAA5070058.1"/>
    <property type="molecule type" value="Genomic_DNA"/>
</dbReference>
<feature type="domain" description="Carrier" evidence="6">
    <location>
        <begin position="501"/>
        <end position="576"/>
    </location>
</feature>
<dbReference type="InterPro" id="IPR009081">
    <property type="entry name" value="PP-bd_ACP"/>
</dbReference>
<dbReference type="Pfam" id="PF00550">
    <property type="entry name" value="PP-binding"/>
    <property type="match status" value="1"/>
</dbReference>
<gene>
    <name evidence="7" type="ORF">GCM10023318_61880</name>
</gene>
<protein>
    <recommendedName>
        <fullName evidence="6">Carrier domain-containing protein</fullName>
    </recommendedName>
</protein>
<dbReference type="SUPFAM" id="SSF52151">
    <property type="entry name" value="FabD/lysophospholipase-like"/>
    <property type="match status" value="1"/>
</dbReference>
<keyword evidence="3" id="KW-0808">Transferase</keyword>
<keyword evidence="2" id="KW-0597">Phosphoprotein</keyword>
<dbReference type="PANTHER" id="PTHR43775:SF37">
    <property type="entry name" value="SI:DKEY-61P9.11"/>
    <property type="match status" value="1"/>
</dbReference>
<feature type="compositionally biased region" description="Polar residues" evidence="5">
    <location>
        <begin position="14"/>
        <end position="26"/>
    </location>
</feature>
<comment type="caution">
    <text evidence="7">The sequence shown here is derived from an EMBL/GenBank/DDBJ whole genome shotgun (WGS) entry which is preliminary data.</text>
</comment>
<organism evidence="7 8">
    <name type="scientific">Nocardia callitridis</name>
    <dbReference type="NCBI Taxonomy" id="648753"/>
    <lineage>
        <taxon>Bacteria</taxon>
        <taxon>Bacillati</taxon>
        <taxon>Actinomycetota</taxon>
        <taxon>Actinomycetes</taxon>
        <taxon>Mycobacteriales</taxon>
        <taxon>Nocardiaceae</taxon>
        <taxon>Nocardia</taxon>
    </lineage>
</organism>
<sequence>MSGTNAHIILEQAPETTTPVPSQPDDTASGWLVTANTEVALRRQARGLAEHVRTHPEIDVASAATTLATGRARLARRAVVIGRTAEEFAQGLAALADDAPTLTTTHGTARPRNQVAFVYPGHGSQWAGMAATLLDSVPVFADTVHRCAQALAPHLDWDVVEFLRSGEGSLPGRTNVEFDQPTLWAVMMGLTALWESVGVSPDLVIGHSQGEVAAACAAGILSLEEGARIVAVRSRLLARLVGRGAMASLALPRERAEVMLRAVTGVDIATVNGTEAVVVSGDADGIEALIAACEAEGIRAKRLNAELAGHSPVIDAVAEEMRSELGEVALKPAVAKMISTVTGEQVRAEELDGAHWFRNLREPVLFHTAASAALADGCDVFVEVSPHPVLVGPLTKTIETSASPDAVVTGTLRRDEGDVVRFLQSAAELEVSGVRVDWSASAPTGAPVALPTYDFERRRFWLDGTVALPTVTSVSGAAKAGDDDGTPAASLAALPQDERLDAVRALVRAQVRTVLRLEETDDLDVESPLKELGFESVSAVDLTKRLGKATGLRLSSTLAFEYPTPEEISAHICGLLGKAATPGVSVLLDQLESALLEGQAGEETLTRVRRLLAGVDPTTGSASEEPVEQDLDLDAASDDELFDIVDVGRNL</sequence>
<dbReference type="Gene3D" id="3.40.366.10">
    <property type="entry name" value="Malonyl-Coenzyme A Acyl Carrier Protein, domain 2"/>
    <property type="match status" value="1"/>
</dbReference>
<dbReference type="InterPro" id="IPR036736">
    <property type="entry name" value="ACP-like_sf"/>
</dbReference>
<evidence type="ECO:0000256" key="4">
    <source>
        <dbReference type="ARBA" id="ARBA00023268"/>
    </source>
</evidence>
<dbReference type="PROSITE" id="PS00012">
    <property type="entry name" value="PHOSPHOPANTETHEINE"/>
    <property type="match status" value="1"/>
</dbReference>
<keyword evidence="8" id="KW-1185">Reference proteome</keyword>
<keyword evidence="4" id="KW-0511">Multifunctional enzyme</keyword>
<keyword evidence="1" id="KW-0596">Phosphopantetheine</keyword>
<dbReference type="SMART" id="SM00823">
    <property type="entry name" value="PKS_PP"/>
    <property type="match status" value="1"/>
</dbReference>
<dbReference type="InterPro" id="IPR020806">
    <property type="entry name" value="PKS_PP-bd"/>
</dbReference>
<dbReference type="InterPro" id="IPR016035">
    <property type="entry name" value="Acyl_Trfase/lysoPLipase"/>
</dbReference>
<dbReference type="SMART" id="SM00827">
    <property type="entry name" value="PKS_AT"/>
    <property type="match status" value="1"/>
</dbReference>
<evidence type="ECO:0000256" key="5">
    <source>
        <dbReference type="SAM" id="MobiDB-lite"/>
    </source>
</evidence>
<evidence type="ECO:0000313" key="8">
    <source>
        <dbReference type="Proteomes" id="UP001500603"/>
    </source>
</evidence>
<dbReference type="PANTHER" id="PTHR43775">
    <property type="entry name" value="FATTY ACID SYNTHASE"/>
    <property type="match status" value="1"/>
</dbReference>
<dbReference type="InterPro" id="IPR016036">
    <property type="entry name" value="Malonyl_transacylase_ACP-bd"/>
</dbReference>
<accession>A0ABP9L6Q2</accession>
<dbReference type="InterPro" id="IPR050091">
    <property type="entry name" value="PKS_NRPS_Biosynth_Enz"/>
</dbReference>
<evidence type="ECO:0000259" key="6">
    <source>
        <dbReference type="PROSITE" id="PS50075"/>
    </source>
</evidence>
<dbReference type="InterPro" id="IPR006162">
    <property type="entry name" value="Ppantetheine_attach_site"/>
</dbReference>
<evidence type="ECO:0000256" key="3">
    <source>
        <dbReference type="ARBA" id="ARBA00022679"/>
    </source>
</evidence>
<dbReference type="PROSITE" id="PS50075">
    <property type="entry name" value="CARRIER"/>
    <property type="match status" value="1"/>
</dbReference>
<name>A0ABP9L6Q2_9NOCA</name>
<evidence type="ECO:0000313" key="7">
    <source>
        <dbReference type="EMBL" id="GAA5070058.1"/>
    </source>
</evidence>
<dbReference type="Pfam" id="PF22621">
    <property type="entry name" value="CurL-like_PKS_C"/>
    <property type="match status" value="1"/>
</dbReference>
<evidence type="ECO:0000256" key="2">
    <source>
        <dbReference type="ARBA" id="ARBA00022553"/>
    </source>
</evidence>
<dbReference type="Gene3D" id="1.10.1200.10">
    <property type="entry name" value="ACP-like"/>
    <property type="match status" value="1"/>
</dbReference>
<proteinExistence type="predicted"/>
<evidence type="ECO:0000256" key="1">
    <source>
        <dbReference type="ARBA" id="ARBA00022450"/>
    </source>
</evidence>
<dbReference type="InterPro" id="IPR001227">
    <property type="entry name" value="Ac_transferase_dom_sf"/>
</dbReference>
<dbReference type="SUPFAM" id="SSF55048">
    <property type="entry name" value="Probable ACP-binding domain of malonyl-CoA ACP transacylase"/>
    <property type="match status" value="1"/>
</dbReference>
<dbReference type="Proteomes" id="UP001500603">
    <property type="component" value="Unassembled WGS sequence"/>
</dbReference>
<dbReference type="InterPro" id="IPR014043">
    <property type="entry name" value="Acyl_transferase_dom"/>
</dbReference>
<feature type="region of interest" description="Disordered" evidence="5">
    <location>
        <begin position="1"/>
        <end position="29"/>
    </location>
</feature>
<dbReference type="Pfam" id="PF00698">
    <property type="entry name" value="Acyl_transf_1"/>
    <property type="match status" value="1"/>
</dbReference>
<dbReference type="Gene3D" id="3.30.70.3290">
    <property type="match status" value="1"/>
</dbReference>
<reference evidence="8" key="1">
    <citation type="journal article" date="2019" name="Int. J. Syst. Evol. Microbiol.">
        <title>The Global Catalogue of Microorganisms (GCM) 10K type strain sequencing project: providing services to taxonomists for standard genome sequencing and annotation.</title>
        <authorList>
            <consortium name="The Broad Institute Genomics Platform"/>
            <consortium name="The Broad Institute Genome Sequencing Center for Infectious Disease"/>
            <person name="Wu L."/>
            <person name="Ma J."/>
        </authorList>
    </citation>
    <scope>NUCLEOTIDE SEQUENCE [LARGE SCALE GENOMIC DNA]</scope>
    <source>
        <strain evidence="8">JCM 18298</strain>
    </source>
</reference>
<dbReference type="SUPFAM" id="SSF47336">
    <property type="entry name" value="ACP-like"/>
    <property type="match status" value="1"/>
</dbReference>